<evidence type="ECO:0000313" key="4">
    <source>
        <dbReference type="Proteomes" id="UP001437256"/>
    </source>
</evidence>
<protein>
    <recommendedName>
        <fullName evidence="5">Transmembrane protein</fullName>
    </recommendedName>
</protein>
<feature type="transmembrane region" description="Helical" evidence="1">
    <location>
        <begin position="154"/>
        <end position="176"/>
    </location>
</feature>
<dbReference type="Proteomes" id="UP001437256">
    <property type="component" value="Unassembled WGS sequence"/>
</dbReference>
<keyword evidence="1" id="KW-0812">Transmembrane</keyword>
<proteinExistence type="predicted"/>
<gene>
    <name evidence="3" type="ORF">AAF712_000689</name>
</gene>
<keyword evidence="1" id="KW-0472">Membrane</keyword>
<accession>A0ABR3AEF6</accession>
<evidence type="ECO:0000256" key="1">
    <source>
        <dbReference type="SAM" id="Phobius"/>
    </source>
</evidence>
<feature type="signal peptide" evidence="2">
    <location>
        <begin position="1"/>
        <end position="22"/>
    </location>
</feature>
<comment type="caution">
    <text evidence="3">The sequence shown here is derived from an EMBL/GenBank/DDBJ whole genome shotgun (WGS) entry which is preliminary data.</text>
</comment>
<organism evidence="3 4">
    <name type="scientific">Marasmius tenuissimus</name>
    <dbReference type="NCBI Taxonomy" id="585030"/>
    <lineage>
        <taxon>Eukaryota</taxon>
        <taxon>Fungi</taxon>
        <taxon>Dikarya</taxon>
        <taxon>Basidiomycota</taxon>
        <taxon>Agaricomycotina</taxon>
        <taxon>Agaricomycetes</taxon>
        <taxon>Agaricomycetidae</taxon>
        <taxon>Agaricales</taxon>
        <taxon>Marasmiineae</taxon>
        <taxon>Marasmiaceae</taxon>
        <taxon>Marasmius</taxon>
    </lineage>
</organism>
<reference evidence="3 4" key="1">
    <citation type="submission" date="2024-05" db="EMBL/GenBank/DDBJ databases">
        <title>A draft genome resource for the thread blight pathogen Marasmius tenuissimus strain MS-2.</title>
        <authorList>
            <person name="Yulfo-Soto G.E."/>
            <person name="Baruah I.K."/>
            <person name="Amoako-Attah I."/>
            <person name="Bukari Y."/>
            <person name="Meinhardt L.W."/>
            <person name="Bailey B.A."/>
            <person name="Cohen S.P."/>
        </authorList>
    </citation>
    <scope>NUCLEOTIDE SEQUENCE [LARGE SCALE GENOMIC DNA]</scope>
    <source>
        <strain evidence="3 4">MS-2</strain>
    </source>
</reference>
<feature type="chain" id="PRO_5046655795" description="Transmembrane protein" evidence="2">
    <location>
        <begin position="23"/>
        <end position="210"/>
    </location>
</feature>
<feature type="transmembrane region" description="Helical" evidence="1">
    <location>
        <begin position="182"/>
        <end position="206"/>
    </location>
</feature>
<evidence type="ECO:0000256" key="2">
    <source>
        <dbReference type="SAM" id="SignalP"/>
    </source>
</evidence>
<keyword evidence="2" id="KW-0732">Signal</keyword>
<name>A0ABR3AEF6_9AGAR</name>
<sequence length="210" mass="21816">MPSFRALTALFFIGASFTSTLALPHDAPTAPTACDATCVAKTSPVPVIIQDVQNKISPMVEKIQYLKECKADDLKPIVADITAIIDGATAKVRAYVDAKVDLNIALAAEANAKAGVAVSIDVFVGLFVSLVTSIVVCIKAALNVTAQVELDTCIKIFASLCISLCAFLQVCCQLVVGLAVALAVQLTAFVALCAKLGVDASVTAFLKVVL</sequence>
<dbReference type="EMBL" id="JBBXMP010000002">
    <property type="protein sequence ID" value="KAL0071767.1"/>
    <property type="molecule type" value="Genomic_DNA"/>
</dbReference>
<keyword evidence="4" id="KW-1185">Reference proteome</keyword>
<evidence type="ECO:0000313" key="3">
    <source>
        <dbReference type="EMBL" id="KAL0071767.1"/>
    </source>
</evidence>
<evidence type="ECO:0008006" key="5">
    <source>
        <dbReference type="Google" id="ProtNLM"/>
    </source>
</evidence>
<feature type="transmembrane region" description="Helical" evidence="1">
    <location>
        <begin position="122"/>
        <end position="142"/>
    </location>
</feature>
<keyword evidence="1" id="KW-1133">Transmembrane helix</keyword>